<dbReference type="Pfam" id="PF12806">
    <property type="entry name" value="Acyl-CoA_dh_C"/>
    <property type="match status" value="1"/>
</dbReference>
<evidence type="ECO:0000256" key="5">
    <source>
        <dbReference type="ARBA" id="ARBA00023002"/>
    </source>
</evidence>
<dbReference type="Pfam" id="PF02771">
    <property type="entry name" value="Acyl-CoA_dh_N"/>
    <property type="match status" value="1"/>
</dbReference>
<evidence type="ECO:0000256" key="3">
    <source>
        <dbReference type="ARBA" id="ARBA00022630"/>
    </source>
</evidence>
<comment type="catalytic activity">
    <reaction evidence="6">
        <text>3-(methylsulfanyl)propanoyl-CoA + oxidized [electron-transfer flavoprotein] + H(+) = 3-(methylsulfanyl)acryloyl-CoA + reduced [electron-transfer flavoprotein]</text>
        <dbReference type="Rhea" id="RHEA:52612"/>
        <dbReference type="Rhea" id="RHEA-COMP:10685"/>
        <dbReference type="Rhea" id="RHEA-COMP:10686"/>
        <dbReference type="ChEBI" id="CHEBI:15378"/>
        <dbReference type="ChEBI" id="CHEBI:57692"/>
        <dbReference type="ChEBI" id="CHEBI:58307"/>
        <dbReference type="ChEBI" id="CHEBI:82815"/>
        <dbReference type="ChEBI" id="CHEBI:84994"/>
        <dbReference type="EC" id="1.3.99.41"/>
    </reaction>
    <physiologicalReaction direction="left-to-right" evidence="6">
        <dbReference type="Rhea" id="RHEA:52613"/>
    </physiologicalReaction>
</comment>
<evidence type="ECO:0000256" key="6">
    <source>
        <dbReference type="ARBA" id="ARBA00051388"/>
    </source>
</evidence>
<protein>
    <recommendedName>
        <fullName evidence="9">3-methylmercaptopropionyl-CoA dehydrogenase</fullName>
        <ecNumber evidence="8">1.3.99.41</ecNumber>
    </recommendedName>
</protein>
<keyword evidence="3 10" id="KW-0285">Flavoprotein</keyword>
<dbReference type="InterPro" id="IPR025878">
    <property type="entry name" value="Acyl-CoA_dh-like_C_dom"/>
</dbReference>
<evidence type="ECO:0000256" key="7">
    <source>
        <dbReference type="ARBA" id="ARBA00058683"/>
    </source>
</evidence>
<dbReference type="EC" id="1.3.99.41" evidence="8"/>
<evidence type="ECO:0000313" key="16">
    <source>
        <dbReference type="Proteomes" id="UP000051213"/>
    </source>
</evidence>
<dbReference type="AlphaFoldDB" id="A0A0R2UDB8"/>
<feature type="domain" description="Acyl-CoA oxidase/dehydrogenase middle" evidence="12">
    <location>
        <begin position="162"/>
        <end position="270"/>
    </location>
</feature>
<dbReference type="FunFam" id="2.40.110.10:FF:000031">
    <property type="entry name" value="Acyl-CoA dehydrogenase, putative"/>
    <property type="match status" value="1"/>
</dbReference>
<evidence type="ECO:0000259" key="11">
    <source>
        <dbReference type="Pfam" id="PF00441"/>
    </source>
</evidence>
<evidence type="ECO:0000256" key="10">
    <source>
        <dbReference type="RuleBase" id="RU362125"/>
    </source>
</evidence>
<dbReference type="Pfam" id="PF00441">
    <property type="entry name" value="Acyl-CoA_dh_1"/>
    <property type="match status" value="1"/>
</dbReference>
<dbReference type="InterPro" id="IPR009100">
    <property type="entry name" value="AcylCoA_DH/oxidase_NM_dom_sf"/>
</dbReference>
<dbReference type="GO" id="GO:0050660">
    <property type="term" value="F:flavin adenine dinucleotide binding"/>
    <property type="evidence" value="ECO:0007669"/>
    <property type="project" value="InterPro"/>
</dbReference>
<dbReference type="EMBL" id="LICA01000117">
    <property type="protein sequence ID" value="KRO94989.1"/>
    <property type="molecule type" value="Genomic_DNA"/>
</dbReference>
<dbReference type="Gene3D" id="2.40.110.10">
    <property type="entry name" value="Butyryl-CoA Dehydrogenase, subunit A, domain 2"/>
    <property type="match status" value="1"/>
</dbReference>
<dbReference type="Proteomes" id="UP000051213">
    <property type="component" value="Unassembled WGS sequence"/>
</dbReference>
<keyword evidence="5 10" id="KW-0560">Oxidoreductase</keyword>
<dbReference type="InterPro" id="IPR006091">
    <property type="entry name" value="Acyl-CoA_Oxase/DH_mid-dom"/>
</dbReference>
<dbReference type="InterPro" id="IPR037069">
    <property type="entry name" value="AcylCoA_DH/ox_N_sf"/>
</dbReference>
<dbReference type="InterPro" id="IPR046373">
    <property type="entry name" value="Acyl-CoA_Oxase/DH_mid-dom_sf"/>
</dbReference>
<comment type="cofactor">
    <cofactor evidence="1 10">
        <name>FAD</name>
        <dbReference type="ChEBI" id="CHEBI:57692"/>
    </cofactor>
</comment>
<comment type="caution">
    <text evidence="15">The sequence shown here is derived from an EMBL/GenBank/DDBJ whole genome shotgun (WGS) entry which is preliminary data.</text>
</comment>
<evidence type="ECO:0000256" key="4">
    <source>
        <dbReference type="ARBA" id="ARBA00022827"/>
    </source>
</evidence>
<dbReference type="Gene3D" id="1.10.540.10">
    <property type="entry name" value="Acyl-CoA dehydrogenase/oxidase, N-terminal domain"/>
    <property type="match status" value="1"/>
</dbReference>
<dbReference type="InterPro" id="IPR036250">
    <property type="entry name" value="AcylCo_DH-like_C"/>
</dbReference>
<evidence type="ECO:0000259" key="14">
    <source>
        <dbReference type="Pfam" id="PF12806"/>
    </source>
</evidence>
<gene>
    <name evidence="15" type="ORF">ABS24_08985</name>
</gene>
<sequence>MPNYKVPMKDVLFLFNDVFDMQTQYQQVVGGDQATPDMIEAIFTEGAKFSENELAPLYQAGDEGCVWNDGVVTTPAGFKEAYKTYIEAGWTSLTGSEDAGGQQLPSSVGLAVTEMITTANWAWAMYPGLSEGAIATLEDHGTDQQKSDYLTKLISGVWSGTMCLTEPHCGTDLGQMKTKAVPNEDGSYSVDGTKIFISAGEHDLTENIIHIVLAKLPDAPKGTKGLSLFIIPKFLQGADGSLGERNGVRCGSIEHKMGIHGNSTAVLNFDGAKSFLIGKPHDGLNAMFTYMNVARIGTASQGVSAAERSYQGASAYARDRLAMRSISGVKNPEGPADAIIEHPDVRRMLLTQRAIAEGGRAMVTYASQFADVYRAGKTEAAKKTAEDRLGFCTPILKGFITELGVEAANHGVQVFGGHGYIKEWGMEQILRDSRIATLYEGTTGIQALDLVGRKVLLDKLKQLNVFTGEMLSFAKGFMPWTAAGKNKVVRNQAWQVAKLAIRWRLLAYRLGAGAKKNPDSVGAGSVDFLMFSGYAYMAYMFARMSSVAAAKLTAGEGDTQFLTNKLHTAEFFFQRILPRADTHAKTMKASTDSVMAMPTEYFDAT</sequence>
<evidence type="ECO:0000256" key="2">
    <source>
        <dbReference type="ARBA" id="ARBA00009347"/>
    </source>
</evidence>
<comment type="function">
    <text evidence="7">Involved in the assimilation of dimethylsulphoniopropionate (DMSP), an important compound in the fixation of carbon in marine phytoplankton, by mediating the conversion of 3-(methylthio)propanoyl-CoA (MMPA-CoA) to 3-(methylthio)acryloyl-CoA (MTA-CoA).</text>
</comment>
<dbReference type="InterPro" id="IPR009075">
    <property type="entry name" value="AcylCo_DH/oxidase_C"/>
</dbReference>
<dbReference type="SUPFAM" id="SSF56645">
    <property type="entry name" value="Acyl-CoA dehydrogenase NM domain-like"/>
    <property type="match status" value="1"/>
</dbReference>
<comment type="similarity">
    <text evidence="2 10">Belongs to the acyl-CoA dehydrogenase family.</text>
</comment>
<evidence type="ECO:0000259" key="12">
    <source>
        <dbReference type="Pfam" id="PF02770"/>
    </source>
</evidence>
<evidence type="ECO:0000256" key="1">
    <source>
        <dbReference type="ARBA" id="ARBA00001974"/>
    </source>
</evidence>
<evidence type="ECO:0000256" key="9">
    <source>
        <dbReference type="ARBA" id="ARBA00069043"/>
    </source>
</evidence>
<dbReference type="SUPFAM" id="SSF47203">
    <property type="entry name" value="Acyl-CoA dehydrogenase C-terminal domain-like"/>
    <property type="match status" value="1"/>
</dbReference>
<accession>A0A0R2UDB8</accession>
<feature type="domain" description="Acetyl-CoA dehydrogenase-like C-terminal" evidence="14">
    <location>
        <begin position="488"/>
        <end position="598"/>
    </location>
</feature>
<dbReference type="Pfam" id="PF02770">
    <property type="entry name" value="Acyl-CoA_dh_M"/>
    <property type="match status" value="1"/>
</dbReference>
<organism evidence="15 16">
    <name type="scientific">SAR92 bacterium BACL26 MAG-121220-bin70</name>
    <dbReference type="NCBI Taxonomy" id="1655626"/>
    <lineage>
        <taxon>Bacteria</taxon>
        <taxon>Pseudomonadati</taxon>
        <taxon>Pseudomonadota</taxon>
        <taxon>Gammaproteobacteria</taxon>
        <taxon>Cellvibrionales</taxon>
        <taxon>Porticoccaceae</taxon>
        <taxon>SAR92 clade</taxon>
    </lineage>
</organism>
<evidence type="ECO:0000256" key="8">
    <source>
        <dbReference type="ARBA" id="ARBA00066694"/>
    </source>
</evidence>
<dbReference type="InterPro" id="IPR052166">
    <property type="entry name" value="Diverse_Acyl-CoA_DH"/>
</dbReference>
<feature type="domain" description="Acyl-CoA dehydrogenase/oxidase C-terminal" evidence="11">
    <location>
        <begin position="282"/>
        <end position="449"/>
    </location>
</feature>
<feature type="domain" description="Acyl-CoA dehydrogenase/oxidase N-terminal" evidence="13">
    <location>
        <begin position="47"/>
        <end position="156"/>
    </location>
</feature>
<dbReference type="PANTHER" id="PTHR42803">
    <property type="entry name" value="ACYL-COA DEHYDROGENASE"/>
    <property type="match status" value="1"/>
</dbReference>
<dbReference type="GO" id="GO:0016627">
    <property type="term" value="F:oxidoreductase activity, acting on the CH-CH group of donors"/>
    <property type="evidence" value="ECO:0007669"/>
    <property type="project" value="InterPro"/>
</dbReference>
<evidence type="ECO:0000259" key="13">
    <source>
        <dbReference type="Pfam" id="PF02771"/>
    </source>
</evidence>
<name>A0A0R2UDB8_9GAMM</name>
<evidence type="ECO:0000313" key="15">
    <source>
        <dbReference type="EMBL" id="KRO94989.1"/>
    </source>
</evidence>
<dbReference type="InterPro" id="IPR013786">
    <property type="entry name" value="AcylCoA_DH/ox_N"/>
</dbReference>
<proteinExistence type="inferred from homology"/>
<keyword evidence="4 10" id="KW-0274">FAD</keyword>
<dbReference type="PANTHER" id="PTHR42803:SF1">
    <property type="entry name" value="BROAD-SPECIFICITY LINEAR ACYL-COA DEHYDROGENASE FADE5"/>
    <property type="match status" value="1"/>
</dbReference>
<reference evidence="15 16" key="1">
    <citation type="submission" date="2015-10" db="EMBL/GenBank/DDBJ databases">
        <title>Metagenome-Assembled Genomes uncover a global brackish microbiome.</title>
        <authorList>
            <person name="Hugerth L.W."/>
            <person name="Larsson J."/>
            <person name="Alneberg J."/>
            <person name="Lindh M.V."/>
            <person name="Legrand C."/>
            <person name="Pinhassi J."/>
            <person name="Andersson A.F."/>
        </authorList>
    </citation>
    <scope>NUCLEOTIDE SEQUENCE [LARGE SCALE GENOMIC DNA]</scope>
    <source>
        <strain evidence="15">BACL26 MAG-121220-bin70</strain>
    </source>
</reference>
<dbReference type="Gene3D" id="1.20.140.10">
    <property type="entry name" value="Butyryl-CoA Dehydrogenase, subunit A, domain 3"/>
    <property type="match status" value="1"/>
</dbReference>